<comment type="caution">
    <text evidence="2">The sequence shown here is derived from an EMBL/GenBank/DDBJ whole genome shotgun (WGS) entry which is preliminary data.</text>
</comment>
<reference evidence="2 3" key="1">
    <citation type="submission" date="2022-09" db="EMBL/GenBank/DDBJ databases">
        <authorList>
            <person name="Palmer J.M."/>
        </authorList>
    </citation>
    <scope>NUCLEOTIDE SEQUENCE [LARGE SCALE GENOMIC DNA]</scope>
    <source>
        <strain evidence="2 3">DSM 7382</strain>
    </source>
</reference>
<evidence type="ECO:0000313" key="2">
    <source>
        <dbReference type="EMBL" id="KAK7686354.1"/>
    </source>
</evidence>
<accession>A0AAW0G3T9</accession>
<evidence type="ECO:0000313" key="3">
    <source>
        <dbReference type="Proteomes" id="UP001385951"/>
    </source>
</evidence>
<name>A0AAW0G3T9_9APHY</name>
<keyword evidence="3" id="KW-1185">Reference proteome</keyword>
<sequence length="286" mass="31108">MPKARPPPLATDLALAQFMDGGNVEDQIKRYNDAKAKSGGAVQVNGQLVGVGDVYRDEDGNAWRDREEALEHARLLKDEAENGWVKFRSHLDASGRTGKPTDMSLEDEERRGSVSTQATQDSQDSDLNPRYAMDAEASNDLAGFDRLRLGSPALALPSQSQQVAKHLRKSEDLLDTFPIPTSPRSPLTPRSYVGTTHRDGSKDRRRPTPLELAPQSPAFVYPTTPAHDADEMRRAFLDSSFAPAPSGPLSPVTARAAIPPTASAKSTSKQNMLNVKGLLKAVGRKR</sequence>
<dbReference type="AlphaFoldDB" id="A0AAW0G3T9"/>
<dbReference type="Proteomes" id="UP001385951">
    <property type="component" value="Unassembled WGS sequence"/>
</dbReference>
<dbReference type="EMBL" id="JASBNA010000017">
    <property type="protein sequence ID" value="KAK7686354.1"/>
    <property type="molecule type" value="Genomic_DNA"/>
</dbReference>
<feature type="region of interest" description="Disordered" evidence="1">
    <location>
        <begin position="91"/>
        <end position="128"/>
    </location>
</feature>
<evidence type="ECO:0000256" key="1">
    <source>
        <dbReference type="SAM" id="MobiDB-lite"/>
    </source>
</evidence>
<proteinExistence type="predicted"/>
<organism evidence="2 3">
    <name type="scientific">Cerrena zonata</name>
    <dbReference type="NCBI Taxonomy" id="2478898"/>
    <lineage>
        <taxon>Eukaryota</taxon>
        <taxon>Fungi</taxon>
        <taxon>Dikarya</taxon>
        <taxon>Basidiomycota</taxon>
        <taxon>Agaricomycotina</taxon>
        <taxon>Agaricomycetes</taxon>
        <taxon>Polyporales</taxon>
        <taxon>Cerrenaceae</taxon>
        <taxon>Cerrena</taxon>
    </lineage>
</organism>
<protein>
    <submittedName>
        <fullName evidence="2">Uncharacterized protein</fullName>
    </submittedName>
</protein>
<gene>
    <name evidence="2" type="ORF">QCA50_010578</name>
</gene>
<feature type="compositionally biased region" description="Low complexity" evidence="1">
    <location>
        <begin position="178"/>
        <end position="191"/>
    </location>
</feature>
<feature type="region of interest" description="Disordered" evidence="1">
    <location>
        <begin position="175"/>
        <end position="224"/>
    </location>
</feature>
<feature type="compositionally biased region" description="Polar residues" evidence="1">
    <location>
        <begin position="113"/>
        <end position="126"/>
    </location>
</feature>
<feature type="compositionally biased region" description="Basic and acidic residues" evidence="1">
    <location>
        <begin position="196"/>
        <end position="208"/>
    </location>
</feature>